<dbReference type="EMBL" id="FOTR01000002">
    <property type="protein sequence ID" value="SFL60399.1"/>
    <property type="molecule type" value="Genomic_DNA"/>
</dbReference>
<evidence type="ECO:0000313" key="3">
    <source>
        <dbReference type="EMBL" id="SFL60399.1"/>
    </source>
</evidence>
<keyword evidence="4" id="KW-1185">Reference proteome</keyword>
<name>A0A1I4J1F1_9BACI</name>
<protein>
    <submittedName>
        <fullName evidence="3">Transcriptional regulator, PadR family</fullName>
    </submittedName>
</protein>
<dbReference type="SUPFAM" id="SSF46785">
    <property type="entry name" value="Winged helix' DNA-binding domain"/>
    <property type="match status" value="1"/>
</dbReference>
<dbReference type="Pfam" id="PF03551">
    <property type="entry name" value="PadR"/>
    <property type="match status" value="1"/>
</dbReference>
<dbReference type="InterPro" id="IPR036388">
    <property type="entry name" value="WH-like_DNA-bd_sf"/>
</dbReference>
<dbReference type="RefSeq" id="WP_175495332.1">
    <property type="nucleotide sequence ID" value="NZ_FOTR01000002.1"/>
</dbReference>
<dbReference type="InterPro" id="IPR036390">
    <property type="entry name" value="WH_DNA-bd_sf"/>
</dbReference>
<dbReference type="InterPro" id="IPR005149">
    <property type="entry name" value="Tscrpt_reg_PadR_N"/>
</dbReference>
<evidence type="ECO:0000259" key="2">
    <source>
        <dbReference type="Pfam" id="PF03551"/>
    </source>
</evidence>
<dbReference type="PANTHER" id="PTHR33169">
    <property type="entry name" value="PADR-FAMILY TRANSCRIPTIONAL REGULATOR"/>
    <property type="match status" value="1"/>
</dbReference>
<keyword evidence="1" id="KW-0175">Coiled coil</keyword>
<feature type="coiled-coil region" evidence="1">
    <location>
        <begin position="112"/>
        <end position="139"/>
    </location>
</feature>
<gene>
    <name evidence="3" type="ORF">SAMN04487943_102413</name>
</gene>
<organism evidence="3 4">
    <name type="scientific">Gracilibacillus orientalis</name>
    <dbReference type="NCBI Taxonomy" id="334253"/>
    <lineage>
        <taxon>Bacteria</taxon>
        <taxon>Bacillati</taxon>
        <taxon>Bacillota</taxon>
        <taxon>Bacilli</taxon>
        <taxon>Bacillales</taxon>
        <taxon>Bacillaceae</taxon>
        <taxon>Gracilibacillus</taxon>
    </lineage>
</organism>
<evidence type="ECO:0000313" key="4">
    <source>
        <dbReference type="Proteomes" id="UP000198565"/>
    </source>
</evidence>
<dbReference type="Gene3D" id="1.10.10.10">
    <property type="entry name" value="Winged helix-like DNA-binding domain superfamily/Winged helix DNA-binding domain"/>
    <property type="match status" value="1"/>
</dbReference>
<dbReference type="Proteomes" id="UP000198565">
    <property type="component" value="Unassembled WGS sequence"/>
</dbReference>
<sequence>MSIPLFILGSLADKENHPYSLKKILLNTIPLEKLSEGKFYYNFDSLKKKGFIEPVEIIQIENRPNKTLYRITQDGRDFLEQEIYDSFKNVSRFEDIYISIFLLKYIDSTKMAFILEDTIKQEKQRLTEYKKKKENKEILKQIQSLDDEQLKAVEFISEHAFSQIEHNIYWMEKLLTFLKSVDN</sequence>
<feature type="domain" description="Transcription regulator PadR N-terminal" evidence="2">
    <location>
        <begin position="7"/>
        <end position="80"/>
    </location>
</feature>
<proteinExistence type="predicted"/>
<accession>A0A1I4J1F1</accession>
<evidence type="ECO:0000256" key="1">
    <source>
        <dbReference type="SAM" id="Coils"/>
    </source>
</evidence>
<dbReference type="InterPro" id="IPR052509">
    <property type="entry name" value="Metal_resp_DNA-bind_regulator"/>
</dbReference>
<dbReference type="STRING" id="334253.SAMN04487943_102413"/>
<dbReference type="AlphaFoldDB" id="A0A1I4J1F1"/>
<reference evidence="4" key="1">
    <citation type="submission" date="2016-10" db="EMBL/GenBank/DDBJ databases">
        <authorList>
            <person name="Varghese N."/>
            <person name="Submissions S."/>
        </authorList>
    </citation>
    <scope>NUCLEOTIDE SEQUENCE [LARGE SCALE GENOMIC DNA]</scope>
    <source>
        <strain evidence="4">CGMCC 1.4250</strain>
    </source>
</reference>
<dbReference type="PANTHER" id="PTHR33169:SF14">
    <property type="entry name" value="TRANSCRIPTIONAL REGULATOR RV3488"/>
    <property type="match status" value="1"/>
</dbReference>